<keyword evidence="4" id="KW-0012">Acyltransferase</keyword>
<dbReference type="EMBL" id="AP018449">
    <property type="protein sequence ID" value="BBB89809.1"/>
    <property type="molecule type" value="Genomic_DNA"/>
</dbReference>
<protein>
    <submittedName>
        <fullName evidence="4">2-isopropylmalate synthase</fullName>
        <ecNumber evidence="4">2.3.3.13</ecNumber>
    </submittedName>
</protein>
<dbReference type="SUPFAM" id="SSF51569">
    <property type="entry name" value="Aldolase"/>
    <property type="match status" value="1"/>
</dbReference>
<dbReference type="GO" id="GO:0003852">
    <property type="term" value="F:2-isopropylmalate synthase activity"/>
    <property type="evidence" value="ECO:0007669"/>
    <property type="project" value="UniProtKB-EC"/>
</dbReference>
<dbReference type="PANTHER" id="PTHR42880:SF1">
    <property type="entry name" value="ISOPROPYLMALATE_HOMOCITRATE_CITRAMALATE SYNTHASE FAMILY PROTEIN"/>
    <property type="match status" value="1"/>
</dbReference>
<feature type="domain" description="Pyruvate carboxyltransferase" evidence="2">
    <location>
        <begin position="58"/>
        <end position="222"/>
    </location>
</feature>
<evidence type="ECO:0000259" key="2">
    <source>
        <dbReference type="Pfam" id="PF00682"/>
    </source>
</evidence>
<evidence type="ECO:0000313" key="4">
    <source>
        <dbReference type="EMBL" id="BBB89809.1"/>
    </source>
</evidence>
<accession>A0A348AFG1</accession>
<sequence length="350" mass="37551">MDPKVVMADQTLGYILARRKMNPAELRCIKQEITDMAPVIFDITLDSLNDKPAALFHRLEDMRPAVSPEEDQVEKAHRSGFTLLQLKGADAATGISPAITAALAAARSFGLRTSLAVDPFLAEAVDGLAALRAAAEKYGIYSVIVTDPFARMAPLALNNAIVRLKAELPCLLEFHGNNANGLATGNALSALSGGCCCVSAAIGGVGGYPPFEEIIMGMKHLLGLTVDVPQGIANRCQRVMDLTGHSIEVTKPVIGSQIFAHESGIHVDGVTKNSRLYEPFSPEMVGLSRNIVIGRHSGLASIRYKLNQLNISLRPEDARHVLTKVQKLSVKQKAPVSDAQFRLLVQEAAL</sequence>
<dbReference type="PANTHER" id="PTHR42880">
    <property type="entry name" value="HOMOCITRATE SYNTHASE"/>
    <property type="match status" value="1"/>
</dbReference>
<keyword evidence="5" id="KW-1185">Reference proteome</keyword>
<dbReference type="InterPro" id="IPR054691">
    <property type="entry name" value="LeuA/HCS_post-cat"/>
</dbReference>
<dbReference type="InterPro" id="IPR000891">
    <property type="entry name" value="PYR_CT"/>
</dbReference>
<dbReference type="Gene3D" id="3.20.20.70">
    <property type="entry name" value="Aldolase class I"/>
    <property type="match status" value="1"/>
</dbReference>
<dbReference type="Gene3D" id="1.10.238.260">
    <property type="match status" value="1"/>
</dbReference>
<name>A0A348AFG1_9FIRM</name>
<keyword evidence="1 4" id="KW-0808">Transferase</keyword>
<dbReference type="Proteomes" id="UP000276437">
    <property type="component" value="Chromosome"/>
</dbReference>
<gene>
    <name evidence="4" type="primary">leuA_2</name>
    <name evidence="4" type="ORF">MAMMFC1_00443</name>
</gene>
<dbReference type="InterPro" id="IPR013785">
    <property type="entry name" value="Aldolase_TIM"/>
</dbReference>
<dbReference type="Pfam" id="PF22617">
    <property type="entry name" value="HCS_D2"/>
    <property type="match status" value="1"/>
</dbReference>
<feature type="domain" description="2-isopropylmalate synthase/homocitrate synthase post-catalytic" evidence="3">
    <location>
        <begin position="253"/>
        <end position="332"/>
    </location>
</feature>
<dbReference type="KEGG" id="mana:MAMMFC1_00443"/>
<evidence type="ECO:0000313" key="5">
    <source>
        <dbReference type="Proteomes" id="UP000276437"/>
    </source>
</evidence>
<evidence type="ECO:0000256" key="1">
    <source>
        <dbReference type="ARBA" id="ARBA00022679"/>
    </source>
</evidence>
<dbReference type="Pfam" id="PF00682">
    <property type="entry name" value="HMGL-like"/>
    <property type="match status" value="1"/>
</dbReference>
<dbReference type="EC" id="2.3.3.13" evidence="4"/>
<evidence type="ECO:0000259" key="3">
    <source>
        <dbReference type="Pfam" id="PF22617"/>
    </source>
</evidence>
<dbReference type="AlphaFoldDB" id="A0A348AFG1"/>
<reference evidence="4 5" key="1">
    <citation type="journal article" date="2018" name="Int. J. Syst. Evol. Microbiol.">
        <title>Methylomusa anaerophila gen. nov., sp. nov., an anaerobic methanol-utilizing bacterium isolated from a microbial fuel cell.</title>
        <authorList>
            <person name="Amano N."/>
            <person name="Yamamuro A."/>
            <person name="Miyahara M."/>
            <person name="Kouzuma A."/>
            <person name="Abe T."/>
            <person name="Watanabe K."/>
        </authorList>
    </citation>
    <scope>NUCLEOTIDE SEQUENCE [LARGE SCALE GENOMIC DNA]</scope>
    <source>
        <strain evidence="4 5">MMFC1</strain>
    </source>
</reference>
<organism evidence="4 5">
    <name type="scientific">Methylomusa anaerophila</name>
    <dbReference type="NCBI Taxonomy" id="1930071"/>
    <lineage>
        <taxon>Bacteria</taxon>
        <taxon>Bacillati</taxon>
        <taxon>Bacillota</taxon>
        <taxon>Negativicutes</taxon>
        <taxon>Selenomonadales</taxon>
        <taxon>Sporomusaceae</taxon>
        <taxon>Methylomusa</taxon>
    </lineage>
</organism>
<proteinExistence type="predicted"/>